<dbReference type="InterPro" id="IPR032675">
    <property type="entry name" value="LRR_dom_sf"/>
</dbReference>
<proteinExistence type="predicted"/>
<accession>A0A9W8GML6</accession>
<evidence type="ECO:0000313" key="1">
    <source>
        <dbReference type="EMBL" id="KAJ2689642.1"/>
    </source>
</evidence>
<comment type="caution">
    <text evidence="1">The sequence shown here is derived from an EMBL/GenBank/DDBJ whole genome shotgun (WGS) entry which is preliminary data.</text>
</comment>
<evidence type="ECO:0000313" key="2">
    <source>
        <dbReference type="Proteomes" id="UP001151516"/>
    </source>
</evidence>
<dbReference type="Proteomes" id="UP001151516">
    <property type="component" value="Unassembled WGS sequence"/>
</dbReference>
<reference evidence="1" key="1">
    <citation type="submission" date="2022-07" db="EMBL/GenBank/DDBJ databases">
        <title>Phylogenomic reconstructions and comparative analyses of Kickxellomycotina fungi.</title>
        <authorList>
            <person name="Reynolds N.K."/>
            <person name="Stajich J.E."/>
            <person name="Barry K."/>
            <person name="Grigoriev I.V."/>
            <person name="Crous P."/>
            <person name="Smith M.E."/>
        </authorList>
    </citation>
    <scope>NUCLEOTIDE SEQUENCE</scope>
    <source>
        <strain evidence="1">CBS 109367</strain>
    </source>
</reference>
<dbReference type="AlphaFoldDB" id="A0A9W8GML6"/>
<dbReference type="Gene3D" id="3.80.10.10">
    <property type="entry name" value="Ribonuclease Inhibitor"/>
    <property type="match status" value="1"/>
</dbReference>
<sequence>MASLSPLQTLPLHAVEKIVDYFSDNVRLDFDDFYGPDRDDAYFKPQVPLLWVCHSFRAVAYLRFCKRYELVFKKSQSGGKARGFRAPTARCLEQLSGPFHLVAKDVAISLIPTSVYSGEALAALSQVLPDDCLFPAASRLKLVFDDDWDSKDGPPISSGAEANISAFVAWIRRMAPRLKSVEISGRYGLVDHSEAMFNQFNNLITQLFQSVNRISHKCRYGLPHQLLNVDVICGLTYLVCNTGIDGKRISRLIRLNAPTLQHVDVYSCGDTDLYGIIQGDGGGCIEYPRLHTLQVTLLTNSGVSEQQSIAGAAPFPNLRRLVCLGESPFGSDLVLFRGNAANLEHLHLALTRVLAAALIRERIFTPTSHPKLQCVMLIPPASAIRTRRAIDSDIFQLMFDMAPGAAVRKISRSAFDKPIPRLPSLLDKHEFLQVLALPDQRLVVWDAFTLIKSLPLLSDLHAKAPKLHPIPESLIFHNLVSYVNTNYSPMATRFRCWHIDEDEEDYVANSVMPFLLLALACPNFDYVAVFHRLRGLFAERLWMEINKPHFKKYAPRLRRLLLCEPKLLQLDHEALQKLRNAYASEPGL</sequence>
<name>A0A9W8GML6_9FUNG</name>
<organism evidence="1 2">
    <name type="scientific">Coemansia spiralis</name>
    <dbReference type="NCBI Taxonomy" id="417178"/>
    <lineage>
        <taxon>Eukaryota</taxon>
        <taxon>Fungi</taxon>
        <taxon>Fungi incertae sedis</taxon>
        <taxon>Zoopagomycota</taxon>
        <taxon>Kickxellomycotina</taxon>
        <taxon>Kickxellomycetes</taxon>
        <taxon>Kickxellales</taxon>
        <taxon>Kickxellaceae</taxon>
        <taxon>Coemansia</taxon>
    </lineage>
</organism>
<keyword evidence="2" id="KW-1185">Reference proteome</keyword>
<dbReference type="OrthoDB" id="5573619at2759"/>
<gene>
    <name evidence="1" type="ORF">IWW39_001348</name>
</gene>
<dbReference type="EMBL" id="JANBTX010000022">
    <property type="protein sequence ID" value="KAJ2689642.1"/>
    <property type="molecule type" value="Genomic_DNA"/>
</dbReference>
<protein>
    <submittedName>
        <fullName evidence="1">Uncharacterized protein</fullName>
    </submittedName>
</protein>